<evidence type="ECO:0000313" key="3">
    <source>
        <dbReference type="EMBL" id="TQE92822.1"/>
    </source>
</evidence>
<evidence type="ECO:0000256" key="1">
    <source>
        <dbReference type="ARBA" id="ARBA00006226"/>
    </source>
</evidence>
<dbReference type="AlphaFoldDB" id="A0A540V7W5"/>
<sequence length="99" mass="11276">MRLVWSPFAIEDRAQLFDFISLENPAAAVHCDREIAKQADLLKDFPEMGRQGRVEGTRELVVQRTPFLVAYCIGDKAVRVLRVLHGSQMWPDSFGDLDD</sequence>
<dbReference type="InterPro" id="IPR035093">
    <property type="entry name" value="RelE/ParE_toxin_dom_sf"/>
</dbReference>
<dbReference type="Proteomes" id="UP000315400">
    <property type="component" value="Unassembled WGS sequence"/>
</dbReference>
<dbReference type="InterPro" id="IPR051803">
    <property type="entry name" value="TA_system_RelE-like_toxin"/>
</dbReference>
<gene>
    <name evidence="3" type="ORF">FKY71_19015</name>
</gene>
<dbReference type="PANTHER" id="PTHR33755">
    <property type="entry name" value="TOXIN PARE1-RELATED"/>
    <property type="match status" value="1"/>
</dbReference>
<keyword evidence="2" id="KW-1277">Toxin-antitoxin system</keyword>
<dbReference type="PANTHER" id="PTHR33755:SF6">
    <property type="entry name" value="PLASMID STABILIZATION SYSTEM PROTEIN"/>
    <property type="match status" value="1"/>
</dbReference>
<name>A0A540V7W5_9GAMM</name>
<comment type="caution">
    <text evidence="3">The sequence shown here is derived from an EMBL/GenBank/DDBJ whole genome shotgun (WGS) entry which is preliminary data.</text>
</comment>
<proteinExistence type="inferred from homology"/>
<dbReference type="Gene3D" id="3.30.2310.20">
    <property type="entry name" value="RelE-like"/>
    <property type="match status" value="1"/>
</dbReference>
<reference evidence="3 4" key="1">
    <citation type="submission" date="2019-06" db="EMBL/GenBank/DDBJ databases">
        <title>Metagenome assembled Genome of Spiribacter salinus SL48-SHIP from the microbial mat of Salt Lake 48 (Novosibirsk region, Russia).</title>
        <authorList>
            <person name="Shipova A."/>
            <person name="Rozanov A.S."/>
            <person name="Bryanskaya A.V."/>
            <person name="Peltek S.E."/>
        </authorList>
    </citation>
    <scope>NUCLEOTIDE SEQUENCE [LARGE SCALE GENOMIC DNA]</scope>
    <source>
        <strain evidence="3">SL48-SHIP-2</strain>
    </source>
</reference>
<evidence type="ECO:0000256" key="2">
    <source>
        <dbReference type="ARBA" id="ARBA00022649"/>
    </source>
</evidence>
<accession>A0A540V7W5</accession>
<dbReference type="Pfam" id="PF05016">
    <property type="entry name" value="ParE_toxin"/>
    <property type="match status" value="1"/>
</dbReference>
<dbReference type="EMBL" id="VIFK01000553">
    <property type="protein sequence ID" value="TQE92822.1"/>
    <property type="molecule type" value="Genomic_DNA"/>
</dbReference>
<evidence type="ECO:0000313" key="4">
    <source>
        <dbReference type="Proteomes" id="UP000315400"/>
    </source>
</evidence>
<comment type="similarity">
    <text evidence="1">Belongs to the RelE toxin family.</text>
</comment>
<organism evidence="3 4">
    <name type="scientific">Spiribacter salinus</name>
    <dbReference type="NCBI Taxonomy" id="1335746"/>
    <lineage>
        <taxon>Bacteria</taxon>
        <taxon>Pseudomonadati</taxon>
        <taxon>Pseudomonadota</taxon>
        <taxon>Gammaproteobacteria</taxon>
        <taxon>Chromatiales</taxon>
        <taxon>Ectothiorhodospiraceae</taxon>
        <taxon>Spiribacter</taxon>
    </lineage>
</organism>
<dbReference type="InterPro" id="IPR007712">
    <property type="entry name" value="RelE/ParE_toxin"/>
</dbReference>
<protein>
    <submittedName>
        <fullName evidence="3">Type II toxin-antitoxin system RelE/ParE family toxin</fullName>
    </submittedName>
</protein>
<dbReference type="NCBIfam" id="TIGR02385">
    <property type="entry name" value="RelE_StbE"/>
    <property type="match status" value="1"/>
</dbReference>